<feature type="domain" description="UBC core" evidence="2">
    <location>
        <begin position="1"/>
        <end position="113"/>
    </location>
</feature>
<dbReference type="Proteomes" id="UP000694569">
    <property type="component" value="Unplaced"/>
</dbReference>
<dbReference type="Pfam" id="PF00179">
    <property type="entry name" value="UQ_con"/>
    <property type="match status" value="1"/>
</dbReference>
<sequence length="117" mass="13378">MPALTVQRYEFQHREFATIFHPHISSNGGVCAHALKTDLKAGLGVRHILLPIQCLLFHLKPELAQNEDPRPRTLRRTLRPELWYRVLDAMGLVFCAPPVMIHCIREFIAPTSPKDAM</sequence>
<dbReference type="Ensembl" id="ENSLLET00000009813.1">
    <property type="protein sequence ID" value="ENSLLEP00000009453.1"/>
    <property type="gene ID" value="ENSLLEG00000006018.1"/>
</dbReference>
<dbReference type="AlphaFoldDB" id="A0A8C5M4N7"/>
<accession>A0A8C5M4N7</accession>
<protein>
    <recommendedName>
        <fullName evidence="2">UBC core domain-containing protein</fullName>
    </recommendedName>
</protein>
<reference evidence="3" key="1">
    <citation type="submission" date="2025-08" db="UniProtKB">
        <authorList>
            <consortium name="Ensembl"/>
        </authorList>
    </citation>
    <scope>IDENTIFICATION</scope>
</reference>
<dbReference type="SUPFAM" id="SSF54495">
    <property type="entry name" value="UBC-like"/>
    <property type="match status" value="1"/>
</dbReference>
<evidence type="ECO:0000313" key="3">
    <source>
        <dbReference type="Ensembl" id="ENSLLEP00000009453.1"/>
    </source>
</evidence>
<evidence type="ECO:0000313" key="4">
    <source>
        <dbReference type="Proteomes" id="UP000694569"/>
    </source>
</evidence>
<organism evidence="3 4">
    <name type="scientific">Leptobrachium leishanense</name>
    <name type="common">Leishan spiny toad</name>
    <dbReference type="NCBI Taxonomy" id="445787"/>
    <lineage>
        <taxon>Eukaryota</taxon>
        <taxon>Metazoa</taxon>
        <taxon>Chordata</taxon>
        <taxon>Craniata</taxon>
        <taxon>Vertebrata</taxon>
        <taxon>Euteleostomi</taxon>
        <taxon>Amphibia</taxon>
        <taxon>Batrachia</taxon>
        <taxon>Anura</taxon>
        <taxon>Pelobatoidea</taxon>
        <taxon>Megophryidae</taxon>
        <taxon>Leptobrachium</taxon>
    </lineage>
</organism>
<keyword evidence="1" id="KW-0472">Membrane</keyword>
<proteinExistence type="predicted"/>
<keyword evidence="1" id="KW-0812">Transmembrane</keyword>
<dbReference type="Gene3D" id="3.10.110.10">
    <property type="entry name" value="Ubiquitin Conjugating Enzyme"/>
    <property type="match status" value="1"/>
</dbReference>
<feature type="transmembrane region" description="Helical" evidence="1">
    <location>
        <begin position="82"/>
        <end position="101"/>
    </location>
</feature>
<dbReference type="GeneTree" id="ENSGT01010000229047"/>
<keyword evidence="4" id="KW-1185">Reference proteome</keyword>
<evidence type="ECO:0000256" key="1">
    <source>
        <dbReference type="SAM" id="Phobius"/>
    </source>
</evidence>
<dbReference type="InterPro" id="IPR016135">
    <property type="entry name" value="UBQ-conjugating_enzyme/RWD"/>
</dbReference>
<dbReference type="PROSITE" id="PS50127">
    <property type="entry name" value="UBC_2"/>
    <property type="match status" value="1"/>
</dbReference>
<keyword evidence="1" id="KW-1133">Transmembrane helix</keyword>
<dbReference type="InterPro" id="IPR000608">
    <property type="entry name" value="UBC"/>
</dbReference>
<name>A0A8C5M4N7_9ANUR</name>
<reference evidence="3" key="2">
    <citation type="submission" date="2025-09" db="UniProtKB">
        <authorList>
            <consortium name="Ensembl"/>
        </authorList>
    </citation>
    <scope>IDENTIFICATION</scope>
</reference>
<evidence type="ECO:0000259" key="2">
    <source>
        <dbReference type="PROSITE" id="PS50127"/>
    </source>
</evidence>